<evidence type="ECO:0000313" key="4">
    <source>
        <dbReference type="Proteomes" id="UP000241394"/>
    </source>
</evidence>
<dbReference type="EMBL" id="NKQK01000013">
    <property type="protein sequence ID" value="PSS14271.1"/>
    <property type="molecule type" value="Genomic_DNA"/>
</dbReference>
<dbReference type="STRING" id="1590841.A0A2R6QT17"/>
<dbReference type="PANTHER" id="PTHR33237">
    <property type="entry name" value="F2P16.13 PROTEIN-RELATED"/>
    <property type="match status" value="1"/>
</dbReference>
<dbReference type="FunCoup" id="A0A2R6QT17">
    <property type="interactions" value="797"/>
</dbReference>
<dbReference type="InParanoid" id="A0A2R6QT17"/>
<name>A0A2R6QT17_ACTCC</name>
<feature type="region of interest" description="Disordered" evidence="1">
    <location>
        <begin position="44"/>
        <end position="71"/>
    </location>
</feature>
<dbReference type="Proteomes" id="UP000241394">
    <property type="component" value="Chromosome LG13"/>
</dbReference>
<reference evidence="4" key="2">
    <citation type="journal article" date="2018" name="BMC Genomics">
        <title>A manually annotated Actinidia chinensis var. chinensis (kiwifruit) genome highlights the challenges associated with draft genomes and gene prediction in plants.</title>
        <authorList>
            <person name="Pilkington S.M."/>
            <person name="Crowhurst R."/>
            <person name="Hilario E."/>
            <person name="Nardozza S."/>
            <person name="Fraser L."/>
            <person name="Peng Y."/>
            <person name="Gunaseelan K."/>
            <person name="Simpson R."/>
            <person name="Tahir J."/>
            <person name="Deroles S.C."/>
            <person name="Templeton K."/>
            <person name="Luo Z."/>
            <person name="Davy M."/>
            <person name="Cheng C."/>
            <person name="McNeilage M."/>
            <person name="Scaglione D."/>
            <person name="Liu Y."/>
            <person name="Zhang Q."/>
            <person name="Datson P."/>
            <person name="De Silva N."/>
            <person name="Gardiner S.E."/>
            <person name="Bassett H."/>
            <person name="Chagne D."/>
            <person name="McCallum J."/>
            <person name="Dzierzon H."/>
            <person name="Deng C."/>
            <person name="Wang Y.Y."/>
            <person name="Barron L."/>
            <person name="Manako K."/>
            <person name="Bowen J."/>
            <person name="Foster T.M."/>
            <person name="Erridge Z.A."/>
            <person name="Tiffin H."/>
            <person name="Waite C.N."/>
            <person name="Davies K.M."/>
            <person name="Grierson E.P."/>
            <person name="Laing W.A."/>
            <person name="Kirk R."/>
            <person name="Chen X."/>
            <person name="Wood M."/>
            <person name="Montefiori M."/>
            <person name="Brummell D.A."/>
            <person name="Schwinn K.E."/>
            <person name="Catanach A."/>
            <person name="Fullerton C."/>
            <person name="Li D."/>
            <person name="Meiyalaghan S."/>
            <person name="Nieuwenhuizen N."/>
            <person name="Read N."/>
            <person name="Prakash R."/>
            <person name="Hunter D."/>
            <person name="Zhang H."/>
            <person name="McKenzie M."/>
            <person name="Knabel M."/>
            <person name="Harris A."/>
            <person name="Allan A.C."/>
            <person name="Gleave A."/>
            <person name="Chen A."/>
            <person name="Janssen B.J."/>
            <person name="Plunkett B."/>
            <person name="Ampomah-Dwamena C."/>
            <person name="Voogd C."/>
            <person name="Leif D."/>
            <person name="Lafferty D."/>
            <person name="Souleyre E.J.F."/>
            <person name="Varkonyi-Gasic E."/>
            <person name="Gambi F."/>
            <person name="Hanley J."/>
            <person name="Yao J.L."/>
            <person name="Cheung J."/>
            <person name="David K.M."/>
            <person name="Warren B."/>
            <person name="Marsh K."/>
            <person name="Snowden K.C."/>
            <person name="Lin-Wang K."/>
            <person name="Brian L."/>
            <person name="Martinez-Sanchez M."/>
            <person name="Wang M."/>
            <person name="Ileperuma N."/>
            <person name="Macnee N."/>
            <person name="Campin R."/>
            <person name="McAtee P."/>
            <person name="Drummond R.S.M."/>
            <person name="Espley R.V."/>
            <person name="Ireland H.S."/>
            <person name="Wu R."/>
            <person name="Atkinson R.G."/>
            <person name="Karunairetnam S."/>
            <person name="Bulley S."/>
            <person name="Chunkath S."/>
            <person name="Hanley Z."/>
            <person name="Storey R."/>
            <person name="Thrimawithana A.H."/>
            <person name="Thomson S."/>
            <person name="David C."/>
            <person name="Testolin R."/>
            <person name="Huang H."/>
            <person name="Hellens R.P."/>
            <person name="Schaffer R.J."/>
        </authorList>
    </citation>
    <scope>NUCLEOTIDE SEQUENCE [LARGE SCALE GENOMIC DNA]</scope>
    <source>
        <strain evidence="4">cv. Red5</strain>
    </source>
</reference>
<dbReference type="OrthoDB" id="1874222at2759"/>
<comment type="caution">
    <text evidence="3">The sequence shown here is derived from an EMBL/GenBank/DDBJ whole genome shotgun (WGS) entry which is preliminary data.</text>
</comment>
<dbReference type="Gramene" id="PSS14271">
    <property type="protein sequence ID" value="PSS14271"/>
    <property type="gene ID" value="CEY00_Acc14868"/>
</dbReference>
<keyword evidence="2" id="KW-0472">Membrane</keyword>
<reference evidence="3 4" key="1">
    <citation type="submission" date="2017-07" db="EMBL/GenBank/DDBJ databases">
        <title>An improved, manually edited Actinidia chinensis var. chinensis (kiwifruit) genome highlights the challenges associated with draft genomes and gene prediction in plants.</title>
        <authorList>
            <person name="Pilkington S."/>
            <person name="Crowhurst R."/>
            <person name="Hilario E."/>
            <person name="Nardozza S."/>
            <person name="Fraser L."/>
            <person name="Peng Y."/>
            <person name="Gunaseelan K."/>
            <person name="Simpson R."/>
            <person name="Tahir J."/>
            <person name="Deroles S."/>
            <person name="Templeton K."/>
            <person name="Luo Z."/>
            <person name="Davy M."/>
            <person name="Cheng C."/>
            <person name="Mcneilage M."/>
            <person name="Scaglione D."/>
            <person name="Liu Y."/>
            <person name="Zhang Q."/>
            <person name="Datson P."/>
            <person name="De Silva N."/>
            <person name="Gardiner S."/>
            <person name="Bassett H."/>
            <person name="Chagne D."/>
            <person name="Mccallum J."/>
            <person name="Dzierzon H."/>
            <person name="Deng C."/>
            <person name="Wang Y.-Y."/>
            <person name="Barron N."/>
            <person name="Manako K."/>
            <person name="Bowen J."/>
            <person name="Foster T."/>
            <person name="Erridge Z."/>
            <person name="Tiffin H."/>
            <person name="Waite C."/>
            <person name="Davies K."/>
            <person name="Grierson E."/>
            <person name="Laing W."/>
            <person name="Kirk R."/>
            <person name="Chen X."/>
            <person name="Wood M."/>
            <person name="Montefiori M."/>
            <person name="Brummell D."/>
            <person name="Schwinn K."/>
            <person name="Catanach A."/>
            <person name="Fullerton C."/>
            <person name="Li D."/>
            <person name="Meiyalaghan S."/>
            <person name="Nieuwenhuizen N."/>
            <person name="Read N."/>
            <person name="Prakash R."/>
            <person name="Hunter D."/>
            <person name="Zhang H."/>
            <person name="Mckenzie M."/>
            <person name="Knabel M."/>
            <person name="Harris A."/>
            <person name="Allan A."/>
            <person name="Chen A."/>
            <person name="Janssen B."/>
            <person name="Plunkett B."/>
            <person name="Dwamena C."/>
            <person name="Voogd C."/>
            <person name="Leif D."/>
            <person name="Lafferty D."/>
            <person name="Souleyre E."/>
            <person name="Varkonyi-Gasic E."/>
            <person name="Gambi F."/>
            <person name="Hanley J."/>
            <person name="Yao J.-L."/>
            <person name="Cheung J."/>
            <person name="David K."/>
            <person name="Warren B."/>
            <person name="Marsh K."/>
            <person name="Snowden K."/>
            <person name="Lin-Wang K."/>
            <person name="Brian L."/>
            <person name="Martinez-Sanchez M."/>
            <person name="Wang M."/>
            <person name="Ileperuma N."/>
            <person name="Macnee N."/>
            <person name="Campin R."/>
            <person name="Mcatee P."/>
            <person name="Drummond R."/>
            <person name="Espley R."/>
            <person name="Ireland H."/>
            <person name="Wu R."/>
            <person name="Atkinson R."/>
            <person name="Karunairetnam S."/>
            <person name="Bulley S."/>
            <person name="Chunkath S."/>
            <person name="Hanley Z."/>
            <person name="Storey R."/>
            <person name="Thrimawithana A."/>
            <person name="Thomson S."/>
            <person name="David C."/>
            <person name="Testolin R."/>
        </authorList>
    </citation>
    <scope>NUCLEOTIDE SEQUENCE [LARGE SCALE GENOMIC DNA]</scope>
    <source>
        <strain evidence="4">cv. Red5</strain>
        <tissue evidence="3">Young leaf</tissue>
    </source>
</reference>
<dbReference type="OMA" id="MEMETRP"/>
<keyword evidence="4" id="KW-1185">Reference proteome</keyword>
<feature type="transmembrane region" description="Helical" evidence="2">
    <location>
        <begin position="20"/>
        <end position="38"/>
    </location>
</feature>
<evidence type="ECO:0000256" key="2">
    <source>
        <dbReference type="SAM" id="Phobius"/>
    </source>
</evidence>
<proteinExistence type="predicted"/>
<evidence type="ECO:0000313" key="3">
    <source>
        <dbReference type="EMBL" id="PSS14271.1"/>
    </source>
</evidence>
<protein>
    <submittedName>
        <fullName evidence="3">SH3 and PX domain-containing protein</fullName>
    </submittedName>
</protein>
<keyword evidence="2" id="KW-0812">Transmembrane</keyword>
<evidence type="ECO:0000256" key="1">
    <source>
        <dbReference type="SAM" id="MobiDB-lite"/>
    </source>
</evidence>
<dbReference type="AlphaFoldDB" id="A0A2R6QT17"/>
<gene>
    <name evidence="3" type="ORF">CEY00_Acc14868</name>
</gene>
<dbReference type="PANTHER" id="PTHR33237:SF21">
    <property type="entry name" value="TRANSMEMBRANE PROTEIN"/>
    <property type="match status" value="1"/>
</dbReference>
<keyword evidence="2" id="KW-1133">Transmembrane helix</keyword>
<feature type="compositionally biased region" description="Basic and acidic residues" evidence="1">
    <location>
        <begin position="52"/>
        <end position="64"/>
    </location>
</feature>
<organism evidence="3 4">
    <name type="scientific">Actinidia chinensis var. chinensis</name>
    <name type="common">Chinese soft-hair kiwi</name>
    <dbReference type="NCBI Taxonomy" id="1590841"/>
    <lineage>
        <taxon>Eukaryota</taxon>
        <taxon>Viridiplantae</taxon>
        <taxon>Streptophyta</taxon>
        <taxon>Embryophyta</taxon>
        <taxon>Tracheophyta</taxon>
        <taxon>Spermatophyta</taxon>
        <taxon>Magnoliopsida</taxon>
        <taxon>eudicotyledons</taxon>
        <taxon>Gunneridae</taxon>
        <taxon>Pentapetalae</taxon>
        <taxon>asterids</taxon>
        <taxon>Ericales</taxon>
        <taxon>Actinidiaceae</taxon>
        <taxon>Actinidia</taxon>
    </lineage>
</organism>
<sequence length="177" mass="19940">MEALWNLEEKWKISTQEAVLLFACTAFLVGGLCTATALKRRARRKRLVSQEPKSEGPKRSEPRPGCDGTVKKTLMGSVRWSHARKWAESSSNESRKERAVPLLVRRERESEMGWQSHNSASPVWQRPILMGGKCELPRFSGLILYDESGRPVHPSVDGTTHKETSTAVVKTTLRDLL</sequence>
<accession>A0A2R6QT17</accession>